<accession>A0A2P6MNA3</accession>
<dbReference type="InParanoid" id="A0A2P6MNA3"/>
<evidence type="ECO:0000256" key="1">
    <source>
        <dbReference type="PROSITE-ProRule" id="PRU00094"/>
    </source>
</evidence>
<dbReference type="InterPro" id="IPR013088">
    <property type="entry name" value="Znf_NHR/GATA"/>
</dbReference>
<dbReference type="PANTHER" id="PTHR34451">
    <property type="entry name" value="PHD FINGER FAMILY PROTEIN"/>
    <property type="match status" value="1"/>
</dbReference>
<dbReference type="STRING" id="1890364.A0A2P6MNA3"/>
<feature type="region of interest" description="Disordered" evidence="3">
    <location>
        <begin position="447"/>
        <end position="466"/>
    </location>
</feature>
<dbReference type="SMART" id="SM00401">
    <property type="entry name" value="ZnF_GATA"/>
    <property type="match status" value="1"/>
</dbReference>
<dbReference type="GO" id="GO:0043565">
    <property type="term" value="F:sequence-specific DNA binding"/>
    <property type="evidence" value="ECO:0007669"/>
    <property type="project" value="InterPro"/>
</dbReference>
<organism evidence="5 6">
    <name type="scientific">Planoprotostelium fungivorum</name>
    <dbReference type="NCBI Taxonomy" id="1890364"/>
    <lineage>
        <taxon>Eukaryota</taxon>
        <taxon>Amoebozoa</taxon>
        <taxon>Evosea</taxon>
        <taxon>Variosea</taxon>
        <taxon>Cavosteliida</taxon>
        <taxon>Cavosteliaceae</taxon>
        <taxon>Planoprotostelium</taxon>
    </lineage>
</organism>
<dbReference type="OrthoDB" id="515712at2759"/>
<dbReference type="Pfam" id="PF00320">
    <property type="entry name" value="GATA"/>
    <property type="match status" value="1"/>
</dbReference>
<feature type="domain" description="GATA-type" evidence="4">
    <location>
        <begin position="487"/>
        <end position="521"/>
    </location>
</feature>
<evidence type="ECO:0000259" key="4">
    <source>
        <dbReference type="PROSITE" id="PS50114"/>
    </source>
</evidence>
<reference evidence="5 6" key="1">
    <citation type="journal article" date="2018" name="Genome Biol. Evol.">
        <title>Multiple Roots of Fruiting Body Formation in Amoebozoa.</title>
        <authorList>
            <person name="Hillmann F."/>
            <person name="Forbes G."/>
            <person name="Novohradska S."/>
            <person name="Ferling I."/>
            <person name="Riege K."/>
            <person name="Groth M."/>
            <person name="Westermann M."/>
            <person name="Marz M."/>
            <person name="Spaller T."/>
            <person name="Winckler T."/>
            <person name="Schaap P."/>
            <person name="Glockner G."/>
        </authorList>
    </citation>
    <scope>NUCLEOTIDE SEQUENCE [LARGE SCALE GENOMIC DNA]</scope>
    <source>
        <strain evidence="5 6">Jena</strain>
    </source>
</reference>
<keyword evidence="2" id="KW-0175">Coiled coil</keyword>
<keyword evidence="1" id="KW-0863">Zinc-finger</keyword>
<dbReference type="GO" id="GO:0006355">
    <property type="term" value="P:regulation of DNA-templated transcription"/>
    <property type="evidence" value="ECO:0007669"/>
    <property type="project" value="InterPro"/>
</dbReference>
<dbReference type="GO" id="GO:0008270">
    <property type="term" value="F:zinc ion binding"/>
    <property type="evidence" value="ECO:0007669"/>
    <property type="project" value="UniProtKB-KW"/>
</dbReference>
<evidence type="ECO:0000256" key="3">
    <source>
        <dbReference type="SAM" id="MobiDB-lite"/>
    </source>
</evidence>
<dbReference type="InterPro" id="IPR000679">
    <property type="entry name" value="Znf_GATA"/>
</dbReference>
<evidence type="ECO:0000256" key="2">
    <source>
        <dbReference type="SAM" id="Coils"/>
    </source>
</evidence>
<dbReference type="Proteomes" id="UP000241769">
    <property type="component" value="Unassembled WGS sequence"/>
</dbReference>
<evidence type="ECO:0000313" key="5">
    <source>
        <dbReference type="EMBL" id="PRP73162.1"/>
    </source>
</evidence>
<gene>
    <name evidence="5" type="ORF">PROFUN_03476</name>
</gene>
<dbReference type="PROSITE" id="PS50114">
    <property type="entry name" value="GATA_ZN_FINGER_2"/>
    <property type="match status" value="1"/>
</dbReference>
<dbReference type="SUPFAM" id="SSF57716">
    <property type="entry name" value="Glucocorticoid receptor-like (DNA-binding domain)"/>
    <property type="match status" value="1"/>
</dbReference>
<keyword evidence="1" id="KW-0479">Metal-binding</keyword>
<dbReference type="PANTHER" id="PTHR34451:SF7">
    <property type="entry name" value="PHD FINGER FAMILY PROTEIN"/>
    <property type="match status" value="1"/>
</dbReference>
<keyword evidence="1" id="KW-0862">Zinc</keyword>
<name>A0A2P6MNA3_9EUKA</name>
<feature type="coiled-coil region" evidence="2">
    <location>
        <begin position="42"/>
        <end position="94"/>
    </location>
</feature>
<keyword evidence="6" id="KW-1185">Reference proteome</keyword>
<comment type="caution">
    <text evidence="5">The sequence shown here is derived from an EMBL/GenBank/DDBJ whole genome shotgun (WGS) entry which is preliminary data.</text>
</comment>
<dbReference type="CDD" id="cd00202">
    <property type="entry name" value="ZnF_GATA"/>
    <property type="match status" value="1"/>
</dbReference>
<dbReference type="EMBL" id="MDYQ01000661">
    <property type="protein sequence ID" value="PRP73162.1"/>
    <property type="molecule type" value="Genomic_DNA"/>
</dbReference>
<dbReference type="Gene3D" id="3.30.50.10">
    <property type="entry name" value="Erythroid Transcription Factor GATA-1, subunit A"/>
    <property type="match status" value="1"/>
</dbReference>
<evidence type="ECO:0000313" key="6">
    <source>
        <dbReference type="Proteomes" id="UP000241769"/>
    </source>
</evidence>
<dbReference type="AlphaFoldDB" id="A0A2P6MNA3"/>
<protein>
    <recommendedName>
        <fullName evidence="4">GATA-type domain-containing protein</fullName>
    </recommendedName>
</protein>
<proteinExistence type="predicted"/>
<sequence length="620" mass="70689">MADFPFEELEANWHSAAKETAASKSLTAVQKKRFNQVWGNMLENITAVIRGKIEERDKKEQEANLSSEKLPKTIEQLEEQLRTLSKKVVQDRAEVEAICKNHLEKELQYYDFTPNIIREEPRPVTLTEEEEGLLESTRGNMQQVAKSVQALLPSLEETIDRATHTEKAFVIAHRNEADPLSNALKEASKLRREEGEEILHKPKARRIKRCLALRSVGELRASDDIVVTNDEKKDGHPEKVDKDTQLIVSEVTPTTSDRHMILLHLGDTRTQSCRHHMCQRLSVSGVPSDVQTYSTVNAFIHPFIVIISVSRSASLLLLSLFCSSRDETVSHTPSALSRHKSRDEFIRSFTECGTVGLVGMSRVKLGTLVREARWASRKSCGISPKNDSEIDNQMDVSHFTKDKAIESRNPNRSTTATHITMTITTLFRPWNDEEFDVQEAKRQKINDVHHEKKPLSLPTEETTPEDAVSDQDLMLGAYLMAHLHVYCENCGTTETPQWRKGWYSDLFKRPVHLCNACGIKYHKSQHCPYCHYIYGKEQEKLSDEEKEAWLTCKSCGRWCHVECERECGSSTMAEKRDSYQCTSCRRPQISKPHTSLELEVGKMFRHEVLPTQSHPVAPSA</sequence>